<evidence type="ECO:0000313" key="2">
    <source>
        <dbReference type="Proteomes" id="UP000265520"/>
    </source>
</evidence>
<dbReference type="Proteomes" id="UP000265520">
    <property type="component" value="Unassembled WGS sequence"/>
</dbReference>
<reference evidence="1 2" key="1">
    <citation type="journal article" date="2018" name="Front. Plant Sci.">
        <title>Red Clover (Trifolium pratense) and Zigzag Clover (T. medium) - A Picture of Genomic Similarities and Differences.</title>
        <authorList>
            <person name="Dluhosova J."/>
            <person name="Istvanek J."/>
            <person name="Nedelnik J."/>
            <person name="Repkova J."/>
        </authorList>
    </citation>
    <scope>NUCLEOTIDE SEQUENCE [LARGE SCALE GENOMIC DNA]</scope>
    <source>
        <strain evidence="2">cv. 10/8</strain>
        <tissue evidence="1">Leaf</tissue>
    </source>
</reference>
<organism evidence="1 2">
    <name type="scientific">Trifolium medium</name>
    <dbReference type="NCBI Taxonomy" id="97028"/>
    <lineage>
        <taxon>Eukaryota</taxon>
        <taxon>Viridiplantae</taxon>
        <taxon>Streptophyta</taxon>
        <taxon>Embryophyta</taxon>
        <taxon>Tracheophyta</taxon>
        <taxon>Spermatophyta</taxon>
        <taxon>Magnoliopsida</taxon>
        <taxon>eudicotyledons</taxon>
        <taxon>Gunneridae</taxon>
        <taxon>Pentapetalae</taxon>
        <taxon>rosids</taxon>
        <taxon>fabids</taxon>
        <taxon>Fabales</taxon>
        <taxon>Fabaceae</taxon>
        <taxon>Papilionoideae</taxon>
        <taxon>50 kb inversion clade</taxon>
        <taxon>NPAAA clade</taxon>
        <taxon>Hologalegina</taxon>
        <taxon>IRL clade</taxon>
        <taxon>Trifolieae</taxon>
        <taxon>Trifolium</taxon>
    </lineage>
</organism>
<name>A0A392P0M5_9FABA</name>
<dbReference type="EMBL" id="LXQA010057428">
    <property type="protein sequence ID" value="MCI05070.1"/>
    <property type="molecule type" value="Genomic_DNA"/>
</dbReference>
<keyword evidence="2" id="KW-1185">Reference proteome</keyword>
<proteinExistence type="predicted"/>
<protein>
    <submittedName>
        <fullName evidence="1">Uncharacterized protein</fullName>
    </submittedName>
</protein>
<sequence length="29" mass="3255">FLRCSEKATRRDIENSAAVTDIENSMLIA</sequence>
<dbReference type="AlphaFoldDB" id="A0A392P0M5"/>
<accession>A0A392P0M5</accession>
<feature type="non-terminal residue" evidence="1">
    <location>
        <position position="1"/>
    </location>
</feature>
<comment type="caution">
    <text evidence="1">The sequence shown here is derived from an EMBL/GenBank/DDBJ whole genome shotgun (WGS) entry which is preliminary data.</text>
</comment>
<evidence type="ECO:0000313" key="1">
    <source>
        <dbReference type="EMBL" id="MCI05070.1"/>
    </source>
</evidence>